<gene>
    <name evidence="2" type="ORF">CINC_LOCUS9553</name>
</gene>
<dbReference type="AlphaFoldDB" id="A0A9N8KQ15"/>
<sequence>MLSISIIDATRDHICNGKLVMVYLLVLVAAKNVKSFGSTAWKYLKVEAIPPFTGGFFHGPGGRKMENFVNNKFEGLMGKIAGRIREMDAEEERERLERALAIKIAIQKRKAEEKQKLEEAQKAAKAKAAEEAKKAKAAAAAKAAEEKAKAAEEAKKEKPKEKPKKQKKRKDKGGRKGAKGAKSRRKKPRR</sequence>
<evidence type="ECO:0000256" key="1">
    <source>
        <dbReference type="SAM" id="MobiDB-lite"/>
    </source>
</evidence>
<reference evidence="2" key="1">
    <citation type="submission" date="2021-12" db="EMBL/GenBank/DDBJ databases">
        <authorList>
            <person name="King R."/>
        </authorList>
    </citation>
    <scope>NUCLEOTIDE SEQUENCE</scope>
</reference>
<feature type="compositionally biased region" description="Basic and acidic residues" evidence="1">
    <location>
        <begin position="124"/>
        <end position="134"/>
    </location>
</feature>
<dbReference type="Proteomes" id="UP001154114">
    <property type="component" value="Chromosome 3"/>
</dbReference>
<keyword evidence="3" id="KW-1185">Reference proteome</keyword>
<evidence type="ECO:0000313" key="3">
    <source>
        <dbReference type="Proteomes" id="UP001154114"/>
    </source>
</evidence>
<feature type="compositionally biased region" description="Basic residues" evidence="1">
    <location>
        <begin position="161"/>
        <end position="190"/>
    </location>
</feature>
<organism evidence="2 3">
    <name type="scientific">Chrysodeixis includens</name>
    <name type="common">Soybean looper</name>
    <name type="synonym">Pseudoplusia includens</name>
    <dbReference type="NCBI Taxonomy" id="689277"/>
    <lineage>
        <taxon>Eukaryota</taxon>
        <taxon>Metazoa</taxon>
        <taxon>Ecdysozoa</taxon>
        <taxon>Arthropoda</taxon>
        <taxon>Hexapoda</taxon>
        <taxon>Insecta</taxon>
        <taxon>Pterygota</taxon>
        <taxon>Neoptera</taxon>
        <taxon>Endopterygota</taxon>
        <taxon>Lepidoptera</taxon>
        <taxon>Glossata</taxon>
        <taxon>Ditrysia</taxon>
        <taxon>Noctuoidea</taxon>
        <taxon>Noctuidae</taxon>
        <taxon>Plusiinae</taxon>
        <taxon>Chrysodeixis</taxon>
    </lineage>
</organism>
<feature type="compositionally biased region" description="Basic and acidic residues" evidence="1">
    <location>
        <begin position="143"/>
        <end position="160"/>
    </location>
</feature>
<proteinExistence type="predicted"/>
<protein>
    <submittedName>
        <fullName evidence="2">Uncharacterized protein</fullName>
    </submittedName>
</protein>
<dbReference type="EMBL" id="LR824006">
    <property type="protein sequence ID" value="CAD0195601.1"/>
    <property type="molecule type" value="Genomic_DNA"/>
</dbReference>
<feature type="region of interest" description="Disordered" evidence="1">
    <location>
        <begin position="124"/>
        <end position="190"/>
    </location>
</feature>
<evidence type="ECO:0000313" key="2">
    <source>
        <dbReference type="EMBL" id="CAD0195601.1"/>
    </source>
</evidence>
<dbReference type="Gene3D" id="2.40.50.1060">
    <property type="match status" value="1"/>
</dbReference>
<accession>A0A9N8KQ15</accession>
<name>A0A9N8KQ15_CHRIL</name>